<gene>
    <name evidence="6" type="ORF">PECUL_23A024075</name>
</gene>
<dbReference type="CDD" id="cd14473">
    <property type="entry name" value="FERM_B-lobe"/>
    <property type="match status" value="1"/>
</dbReference>
<evidence type="ECO:0000313" key="7">
    <source>
        <dbReference type="Proteomes" id="UP001295444"/>
    </source>
</evidence>
<evidence type="ECO:0000256" key="1">
    <source>
        <dbReference type="ARBA" id="ARBA00022553"/>
    </source>
</evidence>
<accession>A0AAD1W4F5</accession>
<dbReference type="InterPro" id="IPR041155">
    <property type="entry name" value="FERM_F1"/>
</dbReference>
<dbReference type="Gene3D" id="3.30.505.10">
    <property type="entry name" value="SH2 domain"/>
    <property type="match status" value="1"/>
</dbReference>
<feature type="compositionally biased region" description="Basic residues" evidence="4">
    <location>
        <begin position="85"/>
        <end position="96"/>
    </location>
</feature>
<dbReference type="InterPro" id="IPR041381">
    <property type="entry name" value="JAK1-3/TYK2_PHL_dom"/>
</dbReference>
<dbReference type="GO" id="GO:0004715">
    <property type="term" value="F:non-membrane spanning protein tyrosine kinase activity"/>
    <property type="evidence" value="ECO:0007669"/>
    <property type="project" value="TreeGrafter"/>
</dbReference>
<name>A0AAD1W4F5_PELCU</name>
<dbReference type="GO" id="GO:0005131">
    <property type="term" value="F:growth hormone receptor binding"/>
    <property type="evidence" value="ECO:0007669"/>
    <property type="project" value="TreeGrafter"/>
</dbReference>
<keyword evidence="2" id="KW-0677">Repeat</keyword>
<dbReference type="GO" id="GO:0050865">
    <property type="term" value="P:regulation of cell activation"/>
    <property type="evidence" value="ECO:0007669"/>
    <property type="project" value="UniProtKB-ARBA"/>
</dbReference>
<dbReference type="PROSITE" id="PS50057">
    <property type="entry name" value="FERM_3"/>
    <property type="match status" value="1"/>
</dbReference>
<dbReference type="Pfam" id="PF18377">
    <property type="entry name" value="FERM_F2"/>
    <property type="match status" value="1"/>
</dbReference>
<dbReference type="GO" id="GO:0030154">
    <property type="term" value="P:cell differentiation"/>
    <property type="evidence" value="ECO:0007669"/>
    <property type="project" value="TreeGrafter"/>
</dbReference>
<dbReference type="InterPro" id="IPR000980">
    <property type="entry name" value="SH2"/>
</dbReference>
<keyword evidence="6" id="KW-0808">Transferase</keyword>
<dbReference type="PANTHER" id="PTHR45807:SF3">
    <property type="entry name" value="TYROSINE-PROTEIN KINASE JAK3"/>
    <property type="match status" value="1"/>
</dbReference>
<keyword evidence="6" id="KW-0418">Kinase</keyword>
<dbReference type="Proteomes" id="UP001295444">
    <property type="component" value="Chromosome 05"/>
</dbReference>
<keyword evidence="3" id="KW-0727">SH2 domain</keyword>
<dbReference type="Pfam" id="PF18379">
    <property type="entry name" value="FERM_F1"/>
    <property type="match status" value="1"/>
</dbReference>
<dbReference type="InterPro" id="IPR000299">
    <property type="entry name" value="FERM_domain"/>
</dbReference>
<dbReference type="GO" id="GO:0035556">
    <property type="term" value="P:intracellular signal transduction"/>
    <property type="evidence" value="ECO:0007669"/>
    <property type="project" value="TreeGrafter"/>
</dbReference>
<dbReference type="Gene3D" id="2.30.29.30">
    <property type="entry name" value="Pleckstrin-homology domain (PH domain)/Phosphotyrosine-binding domain (PTB)"/>
    <property type="match status" value="1"/>
</dbReference>
<dbReference type="EMBL" id="OW240916">
    <property type="protein sequence ID" value="CAH2293250.1"/>
    <property type="molecule type" value="Genomic_DNA"/>
</dbReference>
<dbReference type="GO" id="GO:0022407">
    <property type="term" value="P:regulation of cell-cell adhesion"/>
    <property type="evidence" value="ECO:0007669"/>
    <property type="project" value="UniProtKB-ARBA"/>
</dbReference>
<dbReference type="GO" id="GO:0005829">
    <property type="term" value="C:cytosol"/>
    <property type="evidence" value="ECO:0007669"/>
    <property type="project" value="TreeGrafter"/>
</dbReference>
<dbReference type="SUPFAM" id="SSF50729">
    <property type="entry name" value="PH domain-like"/>
    <property type="match status" value="1"/>
</dbReference>
<feature type="region of interest" description="Disordered" evidence="4">
    <location>
        <begin position="79"/>
        <end position="115"/>
    </location>
</feature>
<dbReference type="Pfam" id="PF21990">
    <property type="entry name" value="SH2_1"/>
    <property type="match status" value="1"/>
</dbReference>
<reference evidence="6" key="1">
    <citation type="submission" date="2022-03" db="EMBL/GenBank/DDBJ databases">
        <authorList>
            <person name="Alioto T."/>
            <person name="Alioto T."/>
            <person name="Gomez Garrido J."/>
        </authorList>
    </citation>
    <scope>NUCLEOTIDE SEQUENCE</scope>
</reference>
<evidence type="ECO:0000259" key="5">
    <source>
        <dbReference type="PROSITE" id="PS50057"/>
    </source>
</evidence>
<evidence type="ECO:0000256" key="2">
    <source>
        <dbReference type="ARBA" id="ARBA00022737"/>
    </source>
</evidence>
<evidence type="ECO:0000313" key="6">
    <source>
        <dbReference type="EMBL" id="CAH2293250.1"/>
    </source>
</evidence>
<dbReference type="InterPro" id="IPR041046">
    <property type="entry name" value="FERM_F2"/>
</dbReference>
<dbReference type="AlphaFoldDB" id="A0AAD1W4F5"/>
<dbReference type="GO" id="GO:0019221">
    <property type="term" value="P:cytokine-mediated signaling pathway"/>
    <property type="evidence" value="ECO:0007669"/>
    <property type="project" value="TreeGrafter"/>
</dbReference>
<dbReference type="SMART" id="SM00295">
    <property type="entry name" value="B41"/>
    <property type="match status" value="1"/>
</dbReference>
<keyword evidence="7" id="KW-1185">Reference proteome</keyword>
<dbReference type="Pfam" id="PF17887">
    <property type="entry name" value="Jak1_Phl"/>
    <property type="match status" value="1"/>
</dbReference>
<dbReference type="InterPro" id="IPR011993">
    <property type="entry name" value="PH-like_dom_sf"/>
</dbReference>
<dbReference type="SUPFAM" id="SSF55550">
    <property type="entry name" value="SH2 domain"/>
    <property type="match status" value="1"/>
</dbReference>
<feature type="domain" description="FERM" evidence="5">
    <location>
        <begin position="170"/>
        <end position="502"/>
    </location>
</feature>
<dbReference type="InterPro" id="IPR051286">
    <property type="entry name" value="JAK"/>
</dbReference>
<proteinExistence type="predicted"/>
<keyword evidence="1" id="KW-0597">Phosphoprotein</keyword>
<evidence type="ECO:0000256" key="3">
    <source>
        <dbReference type="ARBA" id="ARBA00022999"/>
    </source>
</evidence>
<dbReference type="InterPro" id="IPR019749">
    <property type="entry name" value="Band_41_domain"/>
</dbReference>
<dbReference type="InterPro" id="IPR036860">
    <property type="entry name" value="SH2_dom_sf"/>
</dbReference>
<dbReference type="InterPro" id="IPR019748">
    <property type="entry name" value="FERM_central"/>
</dbReference>
<evidence type="ECO:0000256" key="4">
    <source>
        <dbReference type="SAM" id="MobiDB-lite"/>
    </source>
</evidence>
<organism evidence="6 7">
    <name type="scientific">Pelobates cultripes</name>
    <name type="common">Western spadefoot toad</name>
    <dbReference type="NCBI Taxonomy" id="61616"/>
    <lineage>
        <taxon>Eukaryota</taxon>
        <taxon>Metazoa</taxon>
        <taxon>Chordata</taxon>
        <taxon>Craniata</taxon>
        <taxon>Vertebrata</taxon>
        <taxon>Euteleostomi</taxon>
        <taxon>Amphibia</taxon>
        <taxon>Batrachia</taxon>
        <taxon>Anura</taxon>
        <taxon>Pelobatoidea</taxon>
        <taxon>Pelobatidae</taxon>
        <taxon>Pelobates</taxon>
    </lineage>
</organism>
<dbReference type="PANTHER" id="PTHR45807">
    <property type="entry name" value="TYROSINE-PROTEIN KINASE HOPSCOTCH"/>
    <property type="match status" value="1"/>
</dbReference>
<sequence length="571" mass="65763">MGITHKSPEPYCKEEGARDFYDRRQRHITLALMLTPRFLAIKHSQPTHKSPFTEASDSQFQRCTIQQIQTLTYFITTDKRGDKMKNKHNQNTRGKAKGKEREKENGNQTRNLFSPINKCKNSEESVLTLGMQKDLEHSDSLMTLGESSLVDEPGEVESQREEHPTIANMKEVMIDLLKDLESSIVQEFTKEIAKNTKNLNTLSKKVVELGIIPVYHDLFALATPDLKTWYNPNYTFTVDNCTSHVVVYRIRFFFPHWIESGGKKSERCSILNLAPDPLLSYQVIDYLFAQCRSDFLSGRMNLTPSMELQEKCLALAVLDMMRLAQESNKTPKQILSCVNYKHCVPQNLRQSILKLGFLSRKRLRRRMNKSLKKIRLCTLSPPLIKLKYLVDLEQMYNGFGVETFSVRSPQGGGKYLFLRVSGSGGISWKDSDSEFWQPFCDFPDIVDIRITQVSFDSTVAEGRVVTITKQDKILEFQFPVLQDALSFVSLVDGYYRITTDSQHYFCEEVAPPRLKWNLENQCHGPITSEFAMEKLKKKGSVTGSFVLRRSPQDYDKYLLTVCVEVRHLKIY</sequence>
<dbReference type="GO" id="GO:0060397">
    <property type="term" value="P:growth hormone receptor signaling pathway via JAK-STAT"/>
    <property type="evidence" value="ECO:0007669"/>
    <property type="project" value="TreeGrafter"/>
</dbReference>
<protein>
    <submittedName>
        <fullName evidence="6">Tyrosine- kinase JAK3</fullName>
    </submittedName>
</protein>
<dbReference type="GO" id="GO:0007259">
    <property type="term" value="P:cell surface receptor signaling pathway via JAK-STAT"/>
    <property type="evidence" value="ECO:0007669"/>
    <property type="project" value="TreeGrafter"/>
</dbReference>